<dbReference type="GO" id="GO:0015677">
    <property type="term" value="P:copper ion import"/>
    <property type="evidence" value="ECO:0007669"/>
    <property type="project" value="TreeGrafter"/>
</dbReference>
<dbReference type="Pfam" id="PF03807">
    <property type="entry name" value="F420_oxidored"/>
    <property type="match status" value="1"/>
</dbReference>
<evidence type="ECO:0000313" key="3">
    <source>
        <dbReference type="EMBL" id="PVG82331.1"/>
    </source>
</evidence>
<dbReference type="SUPFAM" id="SSF51735">
    <property type="entry name" value="NAD(P)-binding Rossmann-fold domains"/>
    <property type="match status" value="1"/>
</dbReference>
<sequence length="215" mass="22807">MAGMQLGVLGTGDVGRALASAWQAAGHDVVVGTRDPGATRTRGDWPDHLALATFADAAAGAEVVVNAVSGDRTLEALELAGHLTGKVLVDVSNPLDFSQGFPPSLLVEDTDSLAEQVQRAHPGARVVKALNTVNNALMVAPDRLPEDTTVFVAGDDADARTVVVGLLRDLGWRDVIEFPALEAARGLEMWMPLWLRLVQRLGSAQFNLRIVRSAD</sequence>
<dbReference type="GO" id="GO:0052851">
    <property type="term" value="F:ferric-chelate reductase (NADPH) activity"/>
    <property type="evidence" value="ECO:0007669"/>
    <property type="project" value="TreeGrafter"/>
</dbReference>
<protein>
    <submittedName>
        <fullName evidence="3">NADP oxidoreductase</fullName>
    </submittedName>
</protein>
<dbReference type="EMBL" id="QDGZ01000005">
    <property type="protein sequence ID" value="PVG82331.1"/>
    <property type="molecule type" value="Genomic_DNA"/>
</dbReference>
<gene>
    <name evidence="3" type="ORF">DDE18_12645</name>
</gene>
<keyword evidence="4" id="KW-1185">Reference proteome</keyword>
<comment type="caution">
    <text evidence="3">The sequence shown here is derived from an EMBL/GenBank/DDBJ whole genome shotgun (WGS) entry which is preliminary data.</text>
</comment>
<dbReference type="PANTHER" id="PTHR14239:SF0">
    <property type="entry name" value="F420-DEPENDENT NADP REDUCTASE"/>
    <property type="match status" value="1"/>
</dbReference>
<organism evidence="3 4">
    <name type="scientific">Nocardioides gansuensis</name>
    <dbReference type="NCBI Taxonomy" id="2138300"/>
    <lineage>
        <taxon>Bacteria</taxon>
        <taxon>Bacillati</taxon>
        <taxon>Actinomycetota</taxon>
        <taxon>Actinomycetes</taxon>
        <taxon>Propionibacteriales</taxon>
        <taxon>Nocardioidaceae</taxon>
        <taxon>Nocardioides</taxon>
    </lineage>
</organism>
<dbReference type="InterPro" id="IPR028939">
    <property type="entry name" value="P5C_Rdtase_cat_N"/>
</dbReference>
<dbReference type="PANTHER" id="PTHR14239">
    <property type="entry name" value="DUDULIN-RELATED"/>
    <property type="match status" value="1"/>
</dbReference>
<dbReference type="InterPro" id="IPR051267">
    <property type="entry name" value="STEAP_metalloreductase"/>
</dbReference>
<dbReference type="Gene3D" id="3.40.50.720">
    <property type="entry name" value="NAD(P)-binding Rossmann-like Domain"/>
    <property type="match status" value="1"/>
</dbReference>
<dbReference type="AlphaFoldDB" id="A0A2T8F9B9"/>
<dbReference type="OrthoDB" id="3194817at2"/>
<dbReference type="GO" id="GO:0008823">
    <property type="term" value="F:cupric reductase (NADH) activity"/>
    <property type="evidence" value="ECO:0007669"/>
    <property type="project" value="TreeGrafter"/>
</dbReference>
<dbReference type="Proteomes" id="UP000246018">
    <property type="component" value="Unassembled WGS sequence"/>
</dbReference>
<evidence type="ECO:0000313" key="4">
    <source>
        <dbReference type="Proteomes" id="UP000246018"/>
    </source>
</evidence>
<keyword evidence="1" id="KW-0560">Oxidoreductase</keyword>
<dbReference type="InterPro" id="IPR036291">
    <property type="entry name" value="NAD(P)-bd_dom_sf"/>
</dbReference>
<feature type="domain" description="Pyrroline-5-carboxylate reductase catalytic N-terminal" evidence="2">
    <location>
        <begin position="6"/>
        <end position="94"/>
    </location>
</feature>
<dbReference type="GO" id="GO:0005886">
    <property type="term" value="C:plasma membrane"/>
    <property type="evidence" value="ECO:0007669"/>
    <property type="project" value="TreeGrafter"/>
</dbReference>
<name>A0A2T8F9B9_9ACTN</name>
<proteinExistence type="predicted"/>
<accession>A0A2T8F9B9</accession>
<reference evidence="3 4" key="1">
    <citation type="submission" date="2018-04" db="EMBL/GenBank/DDBJ databases">
        <title>Genome of Nocardioides gansuensis WSJ-1.</title>
        <authorList>
            <person name="Wu S."/>
            <person name="Wang G."/>
        </authorList>
    </citation>
    <scope>NUCLEOTIDE SEQUENCE [LARGE SCALE GENOMIC DNA]</scope>
    <source>
        <strain evidence="3 4">WSJ-1</strain>
    </source>
</reference>
<evidence type="ECO:0000259" key="2">
    <source>
        <dbReference type="Pfam" id="PF03807"/>
    </source>
</evidence>
<evidence type="ECO:0000256" key="1">
    <source>
        <dbReference type="ARBA" id="ARBA00023002"/>
    </source>
</evidence>